<dbReference type="RefSeq" id="WP_379558186.1">
    <property type="nucleotide sequence ID" value="NZ_JBHTJS010000035.1"/>
</dbReference>
<evidence type="ECO:0008006" key="4">
    <source>
        <dbReference type="Google" id="ProtNLM"/>
    </source>
</evidence>
<accession>A0ABW3KJI2</accession>
<keyword evidence="1" id="KW-0732">Signal</keyword>
<protein>
    <recommendedName>
        <fullName evidence="4">Adhesin</fullName>
    </recommendedName>
</protein>
<evidence type="ECO:0000256" key="1">
    <source>
        <dbReference type="SAM" id="SignalP"/>
    </source>
</evidence>
<name>A0ABW3KJI2_9GAMM</name>
<comment type="caution">
    <text evidence="2">The sequence shown here is derived from an EMBL/GenBank/DDBJ whole genome shotgun (WGS) entry which is preliminary data.</text>
</comment>
<dbReference type="Proteomes" id="UP001597048">
    <property type="component" value="Unassembled WGS sequence"/>
</dbReference>
<evidence type="ECO:0000313" key="3">
    <source>
        <dbReference type="Proteomes" id="UP001597048"/>
    </source>
</evidence>
<dbReference type="EMBL" id="JBHTJS010000035">
    <property type="protein sequence ID" value="MFD1008201.1"/>
    <property type="molecule type" value="Genomic_DNA"/>
</dbReference>
<proteinExistence type="predicted"/>
<feature type="signal peptide" evidence="1">
    <location>
        <begin position="1"/>
        <end position="27"/>
    </location>
</feature>
<gene>
    <name evidence="2" type="ORF">ACFQ1C_08555</name>
</gene>
<keyword evidence="3" id="KW-1185">Reference proteome</keyword>
<feature type="chain" id="PRO_5047422746" description="Adhesin" evidence="1">
    <location>
        <begin position="28"/>
        <end position="157"/>
    </location>
</feature>
<reference evidence="3" key="1">
    <citation type="journal article" date="2019" name="Int. J. Syst. Evol. Microbiol.">
        <title>The Global Catalogue of Microorganisms (GCM) 10K type strain sequencing project: providing services to taxonomists for standard genome sequencing and annotation.</title>
        <authorList>
            <consortium name="The Broad Institute Genomics Platform"/>
            <consortium name="The Broad Institute Genome Sequencing Center for Infectious Disease"/>
            <person name="Wu L."/>
            <person name="Ma J."/>
        </authorList>
    </citation>
    <scope>NUCLEOTIDE SEQUENCE [LARGE SCALE GENOMIC DNA]</scope>
    <source>
        <strain evidence="3">CCUG 60525</strain>
    </source>
</reference>
<organism evidence="2 3">
    <name type="scientific">Oceanisphaera ostreae</name>
    <dbReference type="NCBI Taxonomy" id="914151"/>
    <lineage>
        <taxon>Bacteria</taxon>
        <taxon>Pseudomonadati</taxon>
        <taxon>Pseudomonadota</taxon>
        <taxon>Gammaproteobacteria</taxon>
        <taxon>Aeromonadales</taxon>
        <taxon>Aeromonadaceae</taxon>
        <taxon>Oceanisphaera</taxon>
    </lineage>
</organism>
<sequence length="157" mass="17309">MNSFFLSSLLRASVCTLALVLPYTIQAAEPMVIELTQTGCQFIESENGLDHGYVTHAKADCDRINAETSSERLAQARTLELEPGRYIFRVTNRDVPYELGFWLRGAGLLDRALLPSVSGGGLVTGASQDYEIELEAGEYLYSCPLNTTPDYYLTVSD</sequence>
<evidence type="ECO:0000313" key="2">
    <source>
        <dbReference type="EMBL" id="MFD1008201.1"/>
    </source>
</evidence>